<evidence type="ECO:0000313" key="1">
    <source>
        <dbReference type="EMBL" id="CAN0515093.1"/>
    </source>
</evidence>
<gene>
    <name evidence="1" type="ORF">MRATA1EN22A_LOCUS23400</name>
</gene>
<sequence>MGRSPACVQASPRLRSLAPRALRGPSRARPVVSTEACTSGPGGGAGRRAPCTLARSRRCPCLSLSSGRHKLTWFLGTPEEQQELFAILSADHGDGGMCWEEVVLSQAENFGLGLATGEKGEEVKRVEAREALVGAAESLSVQDLTSEHGKYPVSSAGAVVQPWVCGLAILVWADQREEAPRASLASSVNWSRL</sequence>
<evidence type="ECO:0000313" key="2">
    <source>
        <dbReference type="Proteomes" id="UP001162501"/>
    </source>
</evidence>
<reference evidence="1" key="1">
    <citation type="submission" date="2023-05" db="EMBL/GenBank/DDBJ databases">
        <authorList>
            <consortium name="ELIXIR-Norway"/>
        </authorList>
    </citation>
    <scope>NUCLEOTIDE SEQUENCE</scope>
</reference>
<name>A0AC59ZY07_RANTA</name>
<reference evidence="1" key="2">
    <citation type="submission" date="2025-03" db="EMBL/GenBank/DDBJ databases">
        <authorList>
            <consortium name="ELIXIR-Norway"/>
            <consortium name="Elixir Norway"/>
        </authorList>
    </citation>
    <scope>NUCLEOTIDE SEQUENCE</scope>
</reference>
<dbReference type="Proteomes" id="UP001162501">
    <property type="component" value="Chromosome 4"/>
</dbReference>
<proteinExistence type="predicted"/>
<organism evidence="1 2">
    <name type="scientific">Rangifer tarandus platyrhynchus</name>
    <name type="common">Svalbard reindeer</name>
    <dbReference type="NCBI Taxonomy" id="3082113"/>
    <lineage>
        <taxon>Eukaryota</taxon>
        <taxon>Metazoa</taxon>
        <taxon>Chordata</taxon>
        <taxon>Craniata</taxon>
        <taxon>Vertebrata</taxon>
        <taxon>Euteleostomi</taxon>
        <taxon>Mammalia</taxon>
        <taxon>Eutheria</taxon>
        <taxon>Laurasiatheria</taxon>
        <taxon>Artiodactyla</taxon>
        <taxon>Ruminantia</taxon>
        <taxon>Pecora</taxon>
        <taxon>Cervidae</taxon>
        <taxon>Odocoileinae</taxon>
        <taxon>Rangifer</taxon>
    </lineage>
</organism>
<dbReference type="EMBL" id="OX596088">
    <property type="protein sequence ID" value="CAN0515093.1"/>
    <property type="molecule type" value="Genomic_DNA"/>
</dbReference>
<accession>A0AC59ZY07</accession>
<protein>
    <submittedName>
        <fullName evidence="1">Uncharacterized protein</fullName>
    </submittedName>
</protein>